<gene>
    <name evidence="1" type="ORF">GS398_16140</name>
</gene>
<organism evidence="1 2">
    <name type="scientific">Hufsiella ginkgonis</name>
    <dbReference type="NCBI Taxonomy" id="2695274"/>
    <lineage>
        <taxon>Bacteria</taxon>
        <taxon>Pseudomonadati</taxon>
        <taxon>Bacteroidota</taxon>
        <taxon>Sphingobacteriia</taxon>
        <taxon>Sphingobacteriales</taxon>
        <taxon>Sphingobacteriaceae</taxon>
        <taxon>Hufsiella</taxon>
    </lineage>
</organism>
<reference evidence="1 2" key="1">
    <citation type="submission" date="2019-11" db="EMBL/GenBank/DDBJ databases">
        <title>Pedobacter sp. HMF7056 Genome sequencing and assembly.</title>
        <authorList>
            <person name="Kang H."/>
            <person name="Kim H."/>
            <person name="Joh K."/>
        </authorList>
    </citation>
    <scope>NUCLEOTIDE SEQUENCE [LARGE SCALE GENOMIC DNA]</scope>
    <source>
        <strain evidence="1 2">HMF7056</strain>
    </source>
</reference>
<protein>
    <recommendedName>
        <fullName evidence="3">HK97 gp10 family phage protein</fullName>
    </recommendedName>
</protein>
<proteinExistence type="predicted"/>
<dbReference type="Proteomes" id="UP000451233">
    <property type="component" value="Unassembled WGS sequence"/>
</dbReference>
<keyword evidence="2" id="KW-1185">Reference proteome</keyword>
<accession>A0A7K1Y0R4</accession>
<dbReference type="RefSeq" id="WP_160907805.1">
    <property type="nucleotide sequence ID" value="NZ_WVHS01000003.1"/>
</dbReference>
<comment type="caution">
    <text evidence="1">The sequence shown here is derived from an EMBL/GenBank/DDBJ whole genome shotgun (WGS) entry which is preliminary data.</text>
</comment>
<evidence type="ECO:0000313" key="1">
    <source>
        <dbReference type="EMBL" id="MXV16833.1"/>
    </source>
</evidence>
<evidence type="ECO:0000313" key="2">
    <source>
        <dbReference type="Proteomes" id="UP000451233"/>
    </source>
</evidence>
<dbReference type="AlphaFoldDB" id="A0A7K1Y0R4"/>
<name>A0A7K1Y0R4_9SPHI</name>
<dbReference type="EMBL" id="WVHS01000003">
    <property type="protein sequence ID" value="MXV16833.1"/>
    <property type="molecule type" value="Genomic_DNA"/>
</dbReference>
<evidence type="ECO:0008006" key="3">
    <source>
        <dbReference type="Google" id="ProtNLM"/>
    </source>
</evidence>
<sequence length="146" mass="16111">MGIKPNFTAADIKKEIKRKLGLLDDAIFRLFHYVGESFVANARTNGTYIDRTGNLRQSIGYIIYKDGSKRAISFPGAVPDGLKAARDAFNEIPSADRKGYILIVVAGMNYAAAVESKGYDVLTNSSDRAESMLKQQLESLLRNFQA</sequence>